<dbReference type="Proteomes" id="UP001189624">
    <property type="component" value="Chromosome 3"/>
</dbReference>
<name>A0AA86S2Y6_9FABA</name>
<dbReference type="AlphaFoldDB" id="A0AA86S2Y6"/>
<proteinExistence type="predicted"/>
<protein>
    <submittedName>
        <fullName evidence="1">Uncharacterized protein</fullName>
    </submittedName>
</protein>
<dbReference type="Gramene" id="rna-AYBTSS11_LOCUS9352">
    <property type="protein sequence ID" value="CAJ1939812.1"/>
    <property type="gene ID" value="gene-AYBTSS11_LOCUS9352"/>
</dbReference>
<sequence>MDMYITYLISLSKLKSDTHVYIDSESINGSRDKTLNLLPLSSPSSVGYQACGKSVKPVWRHNNKKHKQTACGIGVAVLVAAEDPRLLMLKDGYLQVQGVNASLHPYKENQGQ</sequence>
<organism evidence="1 2">
    <name type="scientific">Sphenostylis stenocarpa</name>
    <dbReference type="NCBI Taxonomy" id="92480"/>
    <lineage>
        <taxon>Eukaryota</taxon>
        <taxon>Viridiplantae</taxon>
        <taxon>Streptophyta</taxon>
        <taxon>Embryophyta</taxon>
        <taxon>Tracheophyta</taxon>
        <taxon>Spermatophyta</taxon>
        <taxon>Magnoliopsida</taxon>
        <taxon>eudicotyledons</taxon>
        <taxon>Gunneridae</taxon>
        <taxon>Pentapetalae</taxon>
        <taxon>rosids</taxon>
        <taxon>fabids</taxon>
        <taxon>Fabales</taxon>
        <taxon>Fabaceae</taxon>
        <taxon>Papilionoideae</taxon>
        <taxon>50 kb inversion clade</taxon>
        <taxon>NPAAA clade</taxon>
        <taxon>indigoferoid/millettioid clade</taxon>
        <taxon>Phaseoleae</taxon>
        <taxon>Sphenostylis</taxon>
    </lineage>
</organism>
<evidence type="ECO:0000313" key="1">
    <source>
        <dbReference type="EMBL" id="CAJ1939812.1"/>
    </source>
</evidence>
<keyword evidence="2" id="KW-1185">Reference proteome</keyword>
<reference evidence="1" key="1">
    <citation type="submission" date="2023-10" db="EMBL/GenBank/DDBJ databases">
        <authorList>
            <person name="Domelevo Entfellner J.-B."/>
        </authorList>
    </citation>
    <scope>NUCLEOTIDE SEQUENCE</scope>
</reference>
<accession>A0AA86S2Y6</accession>
<dbReference type="EMBL" id="OY731400">
    <property type="protein sequence ID" value="CAJ1939812.1"/>
    <property type="molecule type" value="Genomic_DNA"/>
</dbReference>
<evidence type="ECO:0000313" key="2">
    <source>
        <dbReference type="Proteomes" id="UP001189624"/>
    </source>
</evidence>
<gene>
    <name evidence="1" type="ORF">AYBTSS11_LOCUS9352</name>
</gene>